<dbReference type="InterPro" id="IPR013216">
    <property type="entry name" value="Methyltransf_11"/>
</dbReference>
<feature type="domain" description="Methyltransferase type 11" evidence="1">
    <location>
        <begin position="54"/>
        <end position="146"/>
    </location>
</feature>
<evidence type="ECO:0000259" key="1">
    <source>
        <dbReference type="Pfam" id="PF08241"/>
    </source>
</evidence>
<dbReference type="PANTHER" id="PTHR43861:SF1">
    <property type="entry name" value="TRANS-ACONITATE 2-METHYLTRANSFERASE"/>
    <property type="match status" value="1"/>
</dbReference>
<sequence length="230" mass="25922">MSFTKNKTSSNKTSNKDGYDQWSAFYDQYPNPTVAMDEKNFPAFWRHHTGKKILEIGCGTGRHTQKLVANGNQVTALDLSSGMLAVAKKKIESPLVTFKEADFIKETSLGTNYDVVLESLVLEHVSDLHLFFEKAARALKTKGDLYLSEIHPSRTEQGVMAHFKVNEDTEVHLTSHPHREEDFVLGAGNAGLSLIRAEDILGDADLEKIKPQWSRHLGKPMIRIWHFSKD</sequence>
<dbReference type="AlphaFoldDB" id="A0A150WN04"/>
<dbReference type="RefSeq" id="WP_061833298.1">
    <property type="nucleotide sequence ID" value="NZ_LUKE01000001.1"/>
</dbReference>
<evidence type="ECO:0000313" key="2">
    <source>
        <dbReference type="EMBL" id="KYG65754.1"/>
    </source>
</evidence>
<dbReference type="Gene3D" id="3.40.50.150">
    <property type="entry name" value="Vaccinia Virus protein VP39"/>
    <property type="match status" value="1"/>
</dbReference>
<dbReference type="PANTHER" id="PTHR43861">
    <property type="entry name" value="TRANS-ACONITATE 2-METHYLTRANSFERASE-RELATED"/>
    <property type="match status" value="1"/>
</dbReference>
<dbReference type="InterPro" id="IPR029063">
    <property type="entry name" value="SAM-dependent_MTases_sf"/>
</dbReference>
<dbReference type="EMBL" id="LUKE01000001">
    <property type="protein sequence ID" value="KYG65754.1"/>
    <property type="molecule type" value="Genomic_DNA"/>
</dbReference>
<organism evidence="2 3">
    <name type="scientific">Bdellovibrio bacteriovorus</name>
    <dbReference type="NCBI Taxonomy" id="959"/>
    <lineage>
        <taxon>Bacteria</taxon>
        <taxon>Pseudomonadati</taxon>
        <taxon>Bdellovibrionota</taxon>
        <taxon>Bdellovibrionia</taxon>
        <taxon>Bdellovibrionales</taxon>
        <taxon>Pseudobdellovibrionaceae</taxon>
        <taxon>Bdellovibrio</taxon>
    </lineage>
</organism>
<dbReference type="Proteomes" id="UP000075320">
    <property type="component" value="Unassembled WGS sequence"/>
</dbReference>
<keyword evidence="3" id="KW-1185">Reference proteome</keyword>
<dbReference type="OrthoDB" id="5295364at2"/>
<gene>
    <name evidence="2" type="ORF">AZI86_01370</name>
</gene>
<dbReference type="Pfam" id="PF08241">
    <property type="entry name" value="Methyltransf_11"/>
    <property type="match status" value="1"/>
</dbReference>
<name>A0A150WN04_BDEBC</name>
<comment type="caution">
    <text evidence="2">The sequence shown here is derived from an EMBL/GenBank/DDBJ whole genome shotgun (WGS) entry which is preliminary data.</text>
</comment>
<dbReference type="GO" id="GO:0008757">
    <property type="term" value="F:S-adenosylmethionine-dependent methyltransferase activity"/>
    <property type="evidence" value="ECO:0007669"/>
    <property type="project" value="InterPro"/>
</dbReference>
<evidence type="ECO:0000313" key="3">
    <source>
        <dbReference type="Proteomes" id="UP000075320"/>
    </source>
</evidence>
<reference evidence="2 3" key="1">
    <citation type="submission" date="2016-03" db="EMBL/GenBank/DDBJ databases">
        <authorList>
            <person name="Ploux O."/>
        </authorList>
    </citation>
    <scope>NUCLEOTIDE SEQUENCE [LARGE SCALE GENOMIC DNA]</scope>
    <source>
        <strain evidence="2 3">R0</strain>
    </source>
</reference>
<dbReference type="SUPFAM" id="SSF53335">
    <property type="entry name" value="S-adenosyl-L-methionine-dependent methyltransferases"/>
    <property type="match status" value="1"/>
</dbReference>
<proteinExistence type="predicted"/>
<protein>
    <recommendedName>
        <fullName evidence="1">Methyltransferase type 11 domain-containing protein</fullName>
    </recommendedName>
</protein>
<accession>A0A150WN04</accession>
<dbReference type="CDD" id="cd02440">
    <property type="entry name" value="AdoMet_MTases"/>
    <property type="match status" value="1"/>
</dbReference>